<dbReference type="EMBL" id="JAFKCS010000033">
    <property type="protein sequence ID" value="MBN7822173.1"/>
    <property type="molecule type" value="Genomic_DNA"/>
</dbReference>
<gene>
    <name evidence="1" type="ORF">J0A65_20075</name>
</gene>
<keyword evidence="2" id="KW-1185">Reference proteome</keyword>
<reference evidence="1 2" key="1">
    <citation type="submission" date="2021-03" db="EMBL/GenBank/DDBJ databases">
        <title>novel species isolated from a fishpond in China.</title>
        <authorList>
            <person name="Lu H."/>
            <person name="Cai Z."/>
        </authorList>
    </citation>
    <scope>NUCLEOTIDE SEQUENCE [LARGE SCALE GENOMIC DNA]</scope>
    <source>
        <strain evidence="1 2">Y57</strain>
    </source>
</reference>
<evidence type="ECO:0000313" key="1">
    <source>
        <dbReference type="EMBL" id="MBN7822173.1"/>
    </source>
</evidence>
<organism evidence="1 2">
    <name type="scientific">Bowmanella yangjiangensis</name>
    <dbReference type="NCBI Taxonomy" id="2811230"/>
    <lineage>
        <taxon>Bacteria</taxon>
        <taxon>Pseudomonadati</taxon>
        <taxon>Pseudomonadota</taxon>
        <taxon>Gammaproteobacteria</taxon>
        <taxon>Alteromonadales</taxon>
        <taxon>Alteromonadaceae</taxon>
        <taxon>Bowmanella</taxon>
    </lineage>
</organism>
<comment type="caution">
    <text evidence="1">The sequence shown here is derived from an EMBL/GenBank/DDBJ whole genome shotgun (WGS) entry which is preliminary data.</text>
</comment>
<dbReference type="RefSeq" id="WP_206596124.1">
    <property type="nucleotide sequence ID" value="NZ_JAFKCS010000033.1"/>
</dbReference>
<evidence type="ECO:0000313" key="2">
    <source>
        <dbReference type="Proteomes" id="UP000663992"/>
    </source>
</evidence>
<dbReference type="Proteomes" id="UP000663992">
    <property type="component" value="Unassembled WGS sequence"/>
</dbReference>
<accession>A0ABS3CYG2</accession>
<sequence>MQWGIYARDGFEGALAFRQGLLEAGHQARLRSLSDHAPGCTESFDAVAVFGLRGKGDIIRADYAGTPVVVVDYGYLRRVHGEADFQTGHWQVGLGGLNQLPPWDCPPDRFDALGLRVEERGGNPDGYAMICPQMPGDAAHGCDLDAMSAWVRQQAERYPNARIRPHPKAPELTYGLPLAPPDMGDALAGARLVVTGNSNMGHDALLAGVPVISTFPGAAWESLSGEQLPDINQRLAHFYRCAWGQWTWQEFRSGTATRFLVEHLLPNRPPKW</sequence>
<protein>
    <submittedName>
        <fullName evidence="1">Uncharacterized protein</fullName>
    </submittedName>
</protein>
<name>A0ABS3CYG2_9ALTE</name>
<proteinExistence type="predicted"/>